<gene>
    <name evidence="2" type="ORF">J2X06_003631</name>
</gene>
<name>A0ABU1WFM3_9GAMM</name>
<evidence type="ECO:0000313" key="3">
    <source>
        <dbReference type="Proteomes" id="UP001251524"/>
    </source>
</evidence>
<accession>A0ABU1WFM3</accession>
<dbReference type="RefSeq" id="WP_310064794.1">
    <property type="nucleotide sequence ID" value="NZ_JAVDVY010000005.1"/>
</dbReference>
<dbReference type="EMBL" id="JAVDVY010000005">
    <property type="protein sequence ID" value="MDR7136392.1"/>
    <property type="molecule type" value="Genomic_DNA"/>
</dbReference>
<evidence type="ECO:0000313" key="2">
    <source>
        <dbReference type="EMBL" id="MDR7136392.1"/>
    </source>
</evidence>
<proteinExistence type="predicted"/>
<feature type="chain" id="PRO_5046825064" evidence="1">
    <location>
        <begin position="23"/>
        <end position="157"/>
    </location>
</feature>
<keyword evidence="1" id="KW-0732">Signal</keyword>
<feature type="signal peptide" evidence="1">
    <location>
        <begin position="1"/>
        <end position="22"/>
    </location>
</feature>
<keyword evidence="3" id="KW-1185">Reference proteome</keyword>
<evidence type="ECO:0000256" key="1">
    <source>
        <dbReference type="SAM" id="SignalP"/>
    </source>
</evidence>
<reference evidence="2 3" key="1">
    <citation type="submission" date="2023-07" db="EMBL/GenBank/DDBJ databases">
        <title>Sorghum-associated microbial communities from plants grown in Nebraska, USA.</title>
        <authorList>
            <person name="Schachtman D."/>
        </authorList>
    </citation>
    <scope>NUCLEOTIDE SEQUENCE [LARGE SCALE GENOMIC DNA]</scope>
    <source>
        <strain evidence="2 3">BE198</strain>
    </source>
</reference>
<sequence>MKILTQFLAATALVTPFSTAYGAPPAELCKALRGFVESVQPEDKREVAFHTSWGSNFKDAPEPAISAKRCTHNGYEPAKVVCAYLMEHGYTEFAGINVKNSISCLSKKTKFAPMFSLNGGEFSFSYGSDNQGALIDMSFKEDPQIGGMVFRVVADGY</sequence>
<protein>
    <submittedName>
        <fullName evidence="2">Uncharacterized protein</fullName>
    </submittedName>
</protein>
<dbReference type="Proteomes" id="UP001251524">
    <property type="component" value="Unassembled WGS sequence"/>
</dbReference>
<organism evidence="2 3">
    <name type="scientific">Lysobacter niastensis</name>
    <dbReference type="NCBI Taxonomy" id="380629"/>
    <lineage>
        <taxon>Bacteria</taxon>
        <taxon>Pseudomonadati</taxon>
        <taxon>Pseudomonadota</taxon>
        <taxon>Gammaproteobacteria</taxon>
        <taxon>Lysobacterales</taxon>
        <taxon>Lysobacteraceae</taxon>
        <taxon>Lysobacter</taxon>
    </lineage>
</organism>
<comment type="caution">
    <text evidence="2">The sequence shown here is derived from an EMBL/GenBank/DDBJ whole genome shotgun (WGS) entry which is preliminary data.</text>
</comment>